<accession>A0A2S6H5M2</accession>
<evidence type="ECO:0000313" key="2">
    <source>
        <dbReference type="Proteomes" id="UP000238071"/>
    </source>
</evidence>
<gene>
    <name evidence="1" type="ORF">B0F88_103119</name>
</gene>
<protein>
    <submittedName>
        <fullName evidence="1">Uncharacterized protein</fullName>
    </submittedName>
</protein>
<sequence length="48" mass="5370">MSEYIVKKAIEGNAEGDTIKLNSRQAKYLLLSGHIELKPAEKPKTEVK</sequence>
<evidence type="ECO:0000313" key="1">
    <source>
        <dbReference type="EMBL" id="PPK72686.1"/>
    </source>
</evidence>
<name>A0A2S6H5M2_9GAMM</name>
<dbReference type="AlphaFoldDB" id="A0A2S6H5M2"/>
<proteinExistence type="predicted"/>
<keyword evidence="2" id="KW-1185">Reference proteome</keyword>
<dbReference type="EMBL" id="PTIY01000003">
    <property type="protein sequence ID" value="PPK72686.1"/>
    <property type="molecule type" value="Genomic_DNA"/>
</dbReference>
<comment type="caution">
    <text evidence="1">The sequence shown here is derived from an EMBL/GenBank/DDBJ whole genome shotgun (WGS) entry which is preliminary data.</text>
</comment>
<reference evidence="1 2" key="1">
    <citation type="submission" date="2018-02" db="EMBL/GenBank/DDBJ databases">
        <title>Subsurface microbial communities from deep shales in Ohio and West Virginia, USA.</title>
        <authorList>
            <person name="Wrighton K."/>
        </authorList>
    </citation>
    <scope>NUCLEOTIDE SEQUENCE [LARGE SCALE GENOMIC DNA]</scope>
    <source>
        <strain evidence="1 2">OWC-G53F</strain>
    </source>
</reference>
<dbReference type="RefSeq" id="WP_181049835.1">
    <property type="nucleotide sequence ID" value="NZ_PTIY01000003.1"/>
</dbReference>
<dbReference type="Proteomes" id="UP000238071">
    <property type="component" value="Unassembled WGS sequence"/>
</dbReference>
<organism evidence="1 2">
    <name type="scientific">Methylobacter tundripaludum</name>
    <dbReference type="NCBI Taxonomy" id="173365"/>
    <lineage>
        <taxon>Bacteria</taxon>
        <taxon>Pseudomonadati</taxon>
        <taxon>Pseudomonadota</taxon>
        <taxon>Gammaproteobacteria</taxon>
        <taxon>Methylococcales</taxon>
        <taxon>Methylococcaceae</taxon>
        <taxon>Methylobacter</taxon>
    </lineage>
</organism>